<keyword evidence="5 6" id="KW-0472">Membrane</keyword>
<dbReference type="PANTHER" id="PTHR30619">
    <property type="entry name" value="DNA INTERNALIZATION/COMPETENCE PROTEIN COMEC/REC2"/>
    <property type="match status" value="1"/>
</dbReference>
<dbReference type="InterPro" id="IPR025405">
    <property type="entry name" value="DUF4131"/>
</dbReference>
<comment type="subcellular location">
    <subcellularLocation>
        <location evidence="1">Cell membrane</location>
        <topology evidence="1">Multi-pass membrane protein</topology>
    </subcellularLocation>
</comment>
<keyword evidence="9" id="KW-1185">Reference proteome</keyword>
<evidence type="ECO:0000259" key="7">
    <source>
        <dbReference type="SMART" id="SM00849"/>
    </source>
</evidence>
<dbReference type="Gene3D" id="3.60.15.10">
    <property type="entry name" value="Ribonuclease Z/Hydroxyacylglutathione hydrolase-like"/>
    <property type="match status" value="1"/>
</dbReference>
<feature type="transmembrane region" description="Helical" evidence="6">
    <location>
        <begin position="232"/>
        <end position="255"/>
    </location>
</feature>
<feature type="transmembrane region" description="Helical" evidence="6">
    <location>
        <begin position="314"/>
        <end position="330"/>
    </location>
</feature>
<evidence type="ECO:0000256" key="4">
    <source>
        <dbReference type="ARBA" id="ARBA00022989"/>
    </source>
</evidence>
<dbReference type="Pfam" id="PF03772">
    <property type="entry name" value="Competence"/>
    <property type="match status" value="1"/>
</dbReference>
<organism evidence="8 9">
    <name type="scientific">Halopseudomonas pertucinogena</name>
    <dbReference type="NCBI Taxonomy" id="86175"/>
    <lineage>
        <taxon>Bacteria</taxon>
        <taxon>Pseudomonadati</taxon>
        <taxon>Pseudomonadota</taxon>
        <taxon>Gammaproteobacteria</taxon>
        <taxon>Pseudomonadales</taxon>
        <taxon>Pseudomonadaceae</taxon>
        <taxon>Halopseudomonas</taxon>
    </lineage>
</organism>
<name>A0ABQ2CLT5_9GAMM</name>
<dbReference type="Proteomes" id="UP000633263">
    <property type="component" value="Unassembled WGS sequence"/>
</dbReference>
<dbReference type="RefSeq" id="WP_188635416.1">
    <property type="nucleotide sequence ID" value="NZ_BMNN01000001.1"/>
</dbReference>
<dbReference type="SUPFAM" id="SSF56281">
    <property type="entry name" value="Metallo-hydrolase/oxidoreductase"/>
    <property type="match status" value="1"/>
</dbReference>
<dbReference type="InterPro" id="IPR036866">
    <property type="entry name" value="RibonucZ/Hydroxyglut_hydro"/>
</dbReference>
<keyword evidence="4 6" id="KW-1133">Transmembrane helix</keyword>
<feature type="transmembrane region" description="Helical" evidence="6">
    <location>
        <begin position="267"/>
        <end position="284"/>
    </location>
</feature>
<dbReference type="InterPro" id="IPR004477">
    <property type="entry name" value="ComEC_N"/>
</dbReference>
<dbReference type="NCBIfam" id="TIGR00361">
    <property type="entry name" value="ComEC_Rec2"/>
    <property type="match status" value="1"/>
</dbReference>
<reference evidence="9" key="1">
    <citation type="journal article" date="2019" name="Int. J. Syst. Evol. Microbiol.">
        <title>The Global Catalogue of Microorganisms (GCM) 10K type strain sequencing project: providing services to taxonomists for standard genome sequencing and annotation.</title>
        <authorList>
            <consortium name="The Broad Institute Genomics Platform"/>
            <consortium name="The Broad Institute Genome Sequencing Center for Infectious Disease"/>
            <person name="Wu L."/>
            <person name="Ma J."/>
        </authorList>
    </citation>
    <scope>NUCLEOTIDE SEQUENCE [LARGE SCALE GENOMIC DNA]</scope>
    <source>
        <strain evidence="9">JCM 11590</strain>
    </source>
</reference>
<dbReference type="Pfam" id="PF00753">
    <property type="entry name" value="Lactamase_B"/>
    <property type="match status" value="1"/>
</dbReference>
<dbReference type="InterPro" id="IPR052159">
    <property type="entry name" value="Competence_DNA_uptake"/>
</dbReference>
<evidence type="ECO:0000313" key="9">
    <source>
        <dbReference type="Proteomes" id="UP000633263"/>
    </source>
</evidence>
<feature type="transmembrane region" description="Helical" evidence="6">
    <location>
        <begin position="451"/>
        <end position="470"/>
    </location>
</feature>
<evidence type="ECO:0000256" key="5">
    <source>
        <dbReference type="ARBA" id="ARBA00023136"/>
    </source>
</evidence>
<gene>
    <name evidence="8" type="ORF">GCM10009083_09570</name>
</gene>
<feature type="transmembrane region" description="Helical" evidence="6">
    <location>
        <begin position="337"/>
        <end position="357"/>
    </location>
</feature>
<dbReference type="Pfam" id="PF13567">
    <property type="entry name" value="DUF4131"/>
    <property type="match status" value="1"/>
</dbReference>
<keyword evidence="2" id="KW-1003">Cell membrane</keyword>
<proteinExistence type="predicted"/>
<dbReference type="InterPro" id="IPR004797">
    <property type="entry name" value="Competence_ComEC/Rec2"/>
</dbReference>
<dbReference type="CDD" id="cd07731">
    <property type="entry name" value="ComA-like_MBL-fold"/>
    <property type="match status" value="1"/>
</dbReference>
<evidence type="ECO:0000256" key="3">
    <source>
        <dbReference type="ARBA" id="ARBA00022692"/>
    </source>
</evidence>
<dbReference type="NCBIfam" id="TIGR00360">
    <property type="entry name" value="ComEC_N-term"/>
    <property type="match status" value="1"/>
</dbReference>
<dbReference type="InterPro" id="IPR001279">
    <property type="entry name" value="Metallo-B-lactamas"/>
</dbReference>
<evidence type="ECO:0000256" key="2">
    <source>
        <dbReference type="ARBA" id="ARBA00022475"/>
    </source>
</evidence>
<evidence type="ECO:0000256" key="6">
    <source>
        <dbReference type="SAM" id="Phobius"/>
    </source>
</evidence>
<protein>
    <submittedName>
        <fullName evidence="8">DNA internalization-related competence protein ComEC/Rec2</fullName>
    </submittedName>
</protein>
<dbReference type="SMART" id="SM00849">
    <property type="entry name" value="Lactamase_B"/>
    <property type="match status" value="1"/>
</dbReference>
<accession>A0ABQ2CLT5</accession>
<dbReference type="PANTHER" id="PTHR30619:SF1">
    <property type="entry name" value="RECOMBINATION PROTEIN 2"/>
    <property type="match status" value="1"/>
</dbReference>
<feature type="transmembrane region" description="Helical" evidence="6">
    <location>
        <begin position="421"/>
        <end position="439"/>
    </location>
</feature>
<dbReference type="InterPro" id="IPR035681">
    <property type="entry name" value="ComA-like_MBL"/>
</dbReference>
<evidence type="ECO:0000313" key="8">
    <source>
        <dbReference type="EMBL" id="GGI95101.1"/>
    </source>
</evidence>
<comment type="caution">
    <text evidence="8">The sequence shown here is derived from an EMBL/GenBank/DDBJ whole genome shotgun (WGS) entry which is preliminary data.</text>
</comment>
<keyword evidence="3 6" id="KW-0812">Transmembrane</keyword>
<feature type="transmembrane region" description="Helical" evidence="6">
    <location>
        <begin position="392"/>
        <end position="415"/>
    </location>
</feature>
<feature type="domain" description="Metallo-beta-lactamase" evidence="7">
    <location>
        <begin position="510"/>
        <end position="694"/>
    </location>
</feature>
<sequence>MVVPLLLAALIAGMLIPLLWSELPPWWVVALPLVAAPVAWRFRPVRWLVAANIGLLWACLYHQQLLAERLSPELDGSRMLVTARVSGLPEATETGWRFELEQARAVEAGAPLPKIRAHWFEGQPVSPGELWQFEMTLRRPAGMANPGGFDYEAWLYAQGIGALGSIRSAQRIDDDTLPAGISRLRHEIRHQLTVALADQRGGERLVALIVGDKSVLSREDWLSLQATGTAHLMVISGLHVGMLAAAVFGMIMLLGRSGLLVWPWPRLWLAIPLVISVAALYSLLAGFEVPVQRALLMISLGLLIQLLYRQPGLWTFWLIAFAAVVAYNPAAPLRAGFWLSFMAVGMLLFGMGGRLAGRSLWSRWGRAQWVVFIGLWPWLLHWSMPASLSSPLANIVAIPWVSLLVVPLAMLGTVIQLAFDWPWLVQAAALLLDWLFVGLEWFAQLRQAERLAYPGWAGFVLGLAGVVALLSPLARLVWLPALACTLAMLMPPQPRPAPGQLWVTVLDVGQGLSVLLQTGEHDLLYDTGARFASGFDLGEAVVHPALLALGVRKLDRLLISHADNDHAGGAPFIAEHLPVSLVLAGQVADQDPRLDVQPCVVGQSWEWDGVRFDILHSPPPPATPNEQSCVLRASTAGGAVLLPGDVGIRGEYQMLAGELAADVLLAPHHGSRSSSSYAFIRAVKPRWVVFSAARHSQYGHPHPQVVERYRELEAEPVYTATAGAIRYVLDDAGKTRQAWAWREHARRFWHEDRVAGRSTRER</sequence>
<evidence type="ECO:0000256" key="1">
    <source>
        <dbReference type="ARBA" id="ARBA00004651"/>
    </source>
</evidence>
<feature type="transmembrane region" description="Helical" evidence="6">
    <location>
        <begin position="45"/>
        <end position="61"/>
    </location>
</feature>
<dbReference type="EMBL" id="BMNN01000001">
    <property type="protein sequence ID" value="GGI95101.1"/>
    <property type="molecule type" value="Genomic_DNA"/>
</dbReference>